<feature type="region of interest" description="Disordered" evidence="3">
    <location>
        <begin position="1"/>
        <end position="394"/>
    </location>
</feature>
<feature type="compositionally biased region" description="Basic and acidic residues" evidence="3">
    <location>
        <begin position="242"/>
        <end position="266"/>
    </location>
</feature>
<feature type="compositionally biased region" description="Basic and acidic residues" evidence="3">
    <location>
        <begin position="362"/>
        <end position="394"/>
    </location>
</feature>
<reference evidence="5" key="1">
    <citation type="submission" date="2020-03" db="EMBL/GenBank/DDBJ databases">
        <authorList>
            <person name="Chebbi M.A."/>
            <person name="Drezen J.M."/>
        </authorList>
    </citation>
    <scope>NUCLEOTIDE SEQUENCE</scope>
    <source>
        <tissue evidence="5">Whole body</tissue>
    </source>
</reference>
<dbReference type="AlphaFoldDB" id="A0A8J5UTL6"/>
<dbReference type="PANTHER" id="PTHR48103">
    <property type="entry name" value="MIDASIN-RELATED"/>
    <property type="match status" value="1"/>
</dbReference>
<protein>
    <recommendedName>
        <fullName evidence="4">VWFA domain-containing protein</fullName>
    </recommendedName>
</protein>
<dbReference type="GO" id="GO:0000055">
    <property type="term" value="P:ribosomal large subunit export from nucleus"/>
    <property type="evidence" value="ECO:0007669"/>
    <property type="project" value="TreeGrafter"/>
</dbReference>
<evidence type="ECO:0000313" key="6">
    <source>
        <dbReference type="Proteomes" id="UP000729913"/>
    </source>
</evidence>
<dbReference type="SMART" id="SM00327">
    <property type="entry name" value="VWA"/>
    <property type="match status" value="1"/>
</dbReference>
<dbReference type="InterPro" id="IPR002035">
    <property type="entry name" value="VWF_A"/>
</dbReference>
<evidence type="ECO:0000256" key="3">
    <source>
        <dbReference type="SAM" id="MobiDB-lite"/>
    </source>
</evidence>
<evidence type="ECO:0000313" key="5">
    <source>
        <dbReference type="EMBL" id="KAG8035790.1"/>
    </source>
</evidence>
<keyword evidence="6" id="KW-1185">Reference proteome</keyword>
<feature type="compositionally biased region" description="Acidic residues" evidence="3">
    <location>
        <begin position="41"/>
        <end position="69"/>
    </location>
</feature>
<dbReference type="Proteomes" id="UP000729913">
    <property type="component" value="Unassembled WGS sequence"/>
</dbReference>
<dbReference type="PANTHER" id="PTHR48103:SF2">
    <property type="entry name" value="MIDASIN"/>
    <property type="match status" value="1"/>
</dbReference>
<feature type="compositionally biased region" description="Basic and acidic residues" evidence="3">
    <location>
        <begin position="136"/>
        <end position="151"/>
    </location>
</feature>
<dbReference type="GO" id="GO:0005634">
    <property type="term" value="C:nucleus"/>
    <property type="evidence" value="ECO:0007669"/>
    <property type="project" value="TreeGrafter"/>
</dbReference>
<keyword evidence="1" id="KW-0547">Nucleotide-binding</keyword>
<dbReference type="GO" id="GO:0000027">
    <property type="term" value="P:ribosomal large subunit assembly"/>
    <property type="evidence" value="ECO:0007669"/>
    <property type="project" value="TreeGrafter"/>
</dbReference>
<evidence type="ECO:0000256" key="1">
    <source>
        <dbReference type="ARBA" id="ARBA00022741"/>
    </source>
</evidence>
<dbReference type="GO" id="GO:0005524">
    <property type="term" value="F:ATP binding"/>
    <property type="evidence" value="ECO:0007669"/>
    <property type="project" value="UniProtKB-KW"/>
</dbReference>
<evidence type="ECO:0000259" key="4">
    <source>
        <dbReference type="PROSITE" id="PS50234"/>
    </source>
</evidence>
<feature type="compositionally biased region" description="Polar residues" evidence="3">
    <location>
        <begin position="216"/>
        <end position="227"/>
    </location>
</feature>
<reference evidence="5" key="2">
    <citation type="submission" date="2021-04" db="EMBL/GenBank/DDBJ databases">
        <title>Genome-wide patterns of bracovirus chromosomal integration into multiple host tissues during parasitism.</title>
        <authorList>
            <person name="Chebbi M.A.C."/>
        </authorList>
    </citation>
    <scope>NUCLEOTIDE SEQUENCE</scope>
    <source>
        <tissue evidence="5">Whole body</tissue>
    </source>
</reference>
<keyword evidence="2" id="KW-0067">ATP-binding</keyword>
<dbReference type="Pfam" id="PF00092">
    <property type="entry name" value="VWA"/>
    <property type="match status" value="1"/>
</dbReference>
<dbReference type="OrthoDB" id="422220at2759"/>
<dbReference type="EMBL" id="JAAOIC020000053">
    <property type="protein sequence ID" value="KAG8035790.1"/>
    <property type="molecule type" value="Genomic_DNA"/>
</dbReference>
<feature type="compositionally biased region" description="Basic and acidic residues" evidence="3">
    <location>
        <begin position="305"/>
        <end position="317"/>
    </location>
</feature>
<organism evidence="5 6">
    <name type="scientific">Cotesia typhae</name>
    <dbReference type="NCBI Taxonomy" id="2053667"/>
    <lineage>
        <taxon>Eukaryota</taxon>
        <taxon>Metazoa</taxon>
        <taxon>Ecdysozoa</taxon>
        <taxon>Arthropoda</taxon>
        <taxon>Hexapoda</taxon>
        <taxon>Insecta</taxon>
        <taxon>Pterygota</taxon>
        <taxon>Neoptera</taxon>
        <taxon>Endopterygota</taxon>
        <taxon>Hymenoptera</taxon>
        <taxon>Apocrita</taxon>
        <taxon>Ichneumonoidea</taxon>
        <taxon>Braconidae</taxon>
        <taxon>Microgastrinae</taxon>
        <taxon>Cotesia</taxon>
    </lineage>
</organism>
<gene>
    <name evidence="5" type="ORF">G9C98_001446</name>
</gene>
<feature type="domain" description="VWFA" evidence="4">
    <location>
        <begin position="529"/>
        <end position="721"/>
    </location>
</feature>
<feature type="compositionally biased region" description="Basic and acidic residues" evidence="3">
    <location>
        <begin position="167"/>
        <end position="190"/>
    </location>
</feature>
<feature type="compositionally biased region" description="Acidic residues" evidence="3">
    <location>
        <begin position="286"/>
        <end position="302"/>
    </location>
</feature>
<sequence length="735" mass="83393">MAKKIKKKKDKPEINEMNEPDINDDQIDPYHGKDNPQPEPEPMDLPDDLNLDGEDEDKEDNTEGEENPFDIDAMKESIPPENEDTDAADQEKKTDADENQGDDSSDEEGGPTVEDTKMKDLDGADPEEPENSDQQVPDKGDEKMENDNPDKETEEEKGERAVPSTDDGSKETDTADQLENKVEGSRDKAANDQNSESQKDTAPMEENSQDDGNDKGTGQAQSNQQNEGHFGSIAEKNTPVQKRQEEQNLREKRKNPGESDENRALIDKAQPNKKKQRIINTREELGNENDDAEGAENEDNGDIDMCQHVKNTEKFDDYATDAATEEQAKKQTIVDEEEEPDARKEESMDVDIQEDKEETVEEDVKKIDAEPSSKTDKEKNKSNSKNNREDISNVESKLDVEGDIVPTITVPKAIESAFYTNLKEDNFIDLTQEEDFKQKKTIKRWIHKPSSEEALATWNSVSSRTETAARDLSEKLRLVLEPTQATRLKGDYRTGKRINMRKIIPYIASQFRKDKIWLRRTKPSKRNYQIVMALDDSSSMKDNLSHELTFESLSLISKAMEYLEVGDLGVISFGEKVEVLHALGKPFNQESGSRLIEEMSFEQKKTNIGEMINATVDMFEEQGGSTDSAKLLIILSDGRINESEEKLNLAVRRAQLANIFIVYIIIETPEKKHSVLDITKVIKLEDGVTYKLCSYMDSFPFKFYMVLRNISSLPGILSDALRQWCYVVTHNDRFC</sequence>
<name>A0A8J5UTL6_9HYME</name>
<accession>A0A8J5UTL6</accession>
<dbReference type="PROSITE" id="PS50234">
    <property type="entry name" value="VWFA"/>
    <property type="match status" value="1"/>
</dbReference>
<comment type="caution">
    <text evidence="5">The sequence shown here is derived from an EMBL/GenBank/DDBJ whole genome shotgun (WGS) entry which is preliminary data.</text>
</comment>
<feature type="compositionally biased region" description="Acidic residues" evidence="3">
    <location>
        <begin position="348"/>
        <end position="361"/>
    </location>
</feature>
<proteinExistence type="predicted"/>
<dbReference type="GO" id="GO:0030687">
    <property type="term" value="C:preribosome, large subunit precursor"/>
    <property type="evidence" value="ECO:0007669"/>
    <property type="project" value="TreeGrafter"/>
</dbReference>
<feature type="compositionally biased region" description="Acidic residues" evidence="3">
    <location>
        <begin position="97"/>
        <end position="109"/>
    </location>
</feature>
<evidence type="ECO:0000256" key="2">
    <source>
        <dbReference type="ARBA" id="ARBA00022840"/>
    </source>
</evidence>
<feature type="compositionally biased region" description="Acidic residues" evidence="3">
    <location>
        <begin position="16"/>
        <end position="27"/>
    </location>
</feature>